<evidence type="ECO:0000313" key="11">
    <source>
        <dbReference type="Proteomes" id="UP001307889"/>
    </source>
</evidence>
<keyword evidence="5" id="KW-0963">Cytoplasm</keyword>
<feature type="domain" description="Integrator complex subunit 7 helical bundle" evidence="9">
    <location>
        <begin position="534"/>
        <end position="708"/>
    </location>
</feature>
<evidence type="ECO:0000256" key="6">
    <source>
        <dbReference type="ARBA" id="ARBA00023242"/>
    </source>
</evidence>
<dbReference type="SUPFAM" id="SSF48371">
    <property type="entry name" value="ARM repeat"/>
    <property type="match status" value="1"/>
</dbReference>
<evidence type="ECO:0000259" key="9">
    <source>
        <dbReference type="Pfam" id="PF24437"/>
    </source>
</evidence>
<evidence type="ECO:0000256" key="5">
    <source>
        <dbReference type="ARBA" id="ARBA00022490"/>
    </source>
</evidence>
<reference evidence="10 11" key="1">
    <citation type="submission" date="2023-09" db="EMBL/GenBank/DDBJ databases">
        <title>Nesidiocoris tenuis whole genome shotgun sequence.</title>
        <authorList>
            <person name="Shibata T."/>
            <person name="Shimoda M."/>
            <person name="Kobayashi T."/>
            <person name="Uehara T."/>
        </authorList>
    </citation>
    <scope>NUCLEOTIDE SEQUENCE [LARGE SCALE GENOMIC DNA]</scope>
    <source>
        <strain evidence="10 11">Japan</strain>
    </source>
</reference>
<evidence type="ECO:0000256" key="4">
    <source>
        <dbReference type="ARBA" id="ARBA00015336"/>
    </source>
</evidence>
<proteinExistence type="inferred from homology"/>
<accession>A0ABN7AVP7</accession>
<keyword evidence="6" id="KW-0539">Nucleus</keyword>
<dbReference type="Proteomes" id="UP001307889">
    <property type="component" value="Chromosome 7"/>
</dbReference>
<dbReference type="PANTHER" id="PTHR13322:SF2">
    <property type="entry name" value="INTEGRATOR COMPLEX SUBUNIT 7"/>
    <property type="match status" value="1"/>
</dbReference>
<feature type="domain" description="Integrator complex subunit 7 N-terminal" evidence="8">
    <location>
        <begin position="24"/>
        <end position="531"/>
    </location>
</feature>
<evidence type="ECO:0000313" key="10">
    <source>
        <dbReference type="EMBL" id="BES96281.1"/>
    </source>
</evidence>
<comment type="similarity">
    <text evidence="3">Belongs to the Integrator subunit 7 family.</text>
</comment>
<dbReference type="InterPro" id="IPR016024">
    <property type="entry name" value="ARM-type_fold"/>
</dbReference>
<gene>
    <name evidence="10" type="ORF">NTJ_09091</name>
</gene>
<dbReference type="InterPro" id="IPR056517">
    <property type="entry name" value="INTS7_HB"/>
</dbReference>
<sequence>MSGLRFSSFNEALGEPEQDANSALTELDIGLRSGRVGEQCEAIVRFPRLFEKYPFPILINSSFLKLADVFRVGNNFLRLWVLRVCQQSEKHLDKILNVDEFVRRIFSVIHANDPVARSLTLQTLGSIAGVIPERQQVHHSIRRSLDSHDSVEVEAAIYAAMQFAAQSKTFALGMCDKISDMIRGIATPAHMKLLLIPILQHMHHDTSTATMVRKVCTDLLAKYPAKDFVVTTLNTLTKLAAATLVDIPSQVELLLNYLIEDKRWSVKKASLLGLHQMAKVGPHLWPAHCVVEAIRVARTSTHQGVVSYTLDIFIVLTQSSIICKEYVESDSELMQLCQETCNSSNSMVSAKSVKIITHMVNYCFEEGLPVSDVEEHISTVESLLLLQISCKDNNEIGDYVLKIVLQCAITLCRTHRPLANRYVDLIATQITNVSGKHLRILCEALGGIAGLEPHALKAYTPEIMTKIAQFQDLTELPEEEAPTAVMLATLIFQTVPPSKWNALHQATIDIILKRTDYWGHYKIGRAAARYGNFQVSSTIWDELTCKVSSEHSHFWLMALVHISKAENALSSSSSLLDRLGESLTSYHKCIAALRAGSSPSNTLGFQCEYASLRCELLQCFHQLVSGCHSLCFAPPPAIAVTTVTNTRDELQRCGHVTNQLRKCAKEFRQCGDMYWKLYQNAFDADPATLTNIQIMQHVCMVMAHSIDTCAQWKYQGDEPALNLSSQDISLESQLMFEASKTAGSLTDHLDKSIKNIVSHQHIDCLMSQVDILVRSPLCLPRYFFQTLQSTSVKLAVTPQPRVNGEWITVTSGSQLAVKVEGVIQHGAKPGLFRSVEKVIVTLNTQPTAKPNALDKIPETTLNLTQTVIPHRDFFSAQFLVSLGPGSVQATVTVGALVVDQTGVVWQTGQKSTLTLKQHEDPISRTH</sequence>
<evidence type="ECO:0000256" key="1">
    <source>
        <dbReference type="ARBA" id="ARBA00004123"/>
    </source>
</evidence>
<dbReference type="Gene3D" id="1.25.10.10">
    <property type="entry name" value="Leucine-rich Repeat Variant"/>
    <property type="match status" value="1"/>
</dbReference>
<dbReference type="InterPro" id="IPR011989">
    <property type="entry name" value="ARM-like"/>
</dbReference>
<dbReference type="Pfam" id="PF24436">
    <property type="entry name" value="INTS7_N"/>
    <property type="match status" value="1"/>
</dbReference>
<keyword evidence="11" id="KW-1185">Reference proteome</keyword>
<dbReference type="PANTHER" id="PTHR13322">
    <property type="entry name" value="C1ORF73 PROTEIN"/>
    <property type="match status" value="1"/>
</dbReference>
<organism evidence="10 11">
    <name type="scientific">Nesidiocoris tenuis</name>
    <dbReference type="NCBI Taxonomy" id="355587"/>
    <lineage>
        <taxon>Eukaryota</taxon>
        <taxon>Metazoa</taxon>
        <taxon>Ecdysozoa</taxon>
        <taxon>Arthropoda</taxon>
        <taxon>Hexapoda</taxon>
        <taxon>Insecta</taxon>
        <taxon>Pterygota</taxon>
        <taxon>Neoptera</taxon>
        <taxon>Paraneoptera</taxon>
        <taxon>Hemiptera</taxon>
        <taxon>Heteroptera</taxon>
        <taxon>Panheteroptera</taxon>
        <taxon>Cimicomorpha</taxon>
        <taxon>Miridae</taxon>
        <taxon>Dicyphina</taxon>
        <taxon>Nesidiocoris</taxon>
    </lineage>
</organism>
<evidence type="ECO:0000256" key="3">
    <source>
        <dbReference type="ARBA" id="ARBA00008565"/>
    </source>
</evidence>
<evidence type="ECO:0000259" key="8">
    <source>
        <dbReference type="Pfam" id="PF24436"/>
    </source>
</evidence>
<dbReference type="Pfam" id="PF24437">
    <property type="entry name" value="INTS7_HB"/>
    <property type="match status" value="1"/>
</dbReference>
<name>A0ABN7AVP7_9HEMI</name>
<feature type="domain" description="Integrator complex subunit 7 C-terminal" evidence="7">
    <location>
        <begin position="793"/>
        <end position="905"/>
    </location>
</feature>
<protein>
    <recommendedName>
        <fullName evidence="4">Integrator complex subunit 7</fullName>
    </recommendedName>
</protein>
<evidence type="ECO:0000259" key="7">
    <source>
        <dbReference type="Pfam" id="PF22965"/>
    </source>
</evidence>
<dbReference type="InterPro" id="IPR033060">
    <property type="entry name" value="INTS7"/>
</dbReference>
<comment type="subcellular location">
    <subcellularLocation>
        <location evidence="2">Cytoplasm</location>
    </subcellularLocation>
    <subcellularLocation>
        <location evidence="1">Nucleus</location>
    </subcellularLocation>
</comment>
<dbReference type="InterPro" id="IPR056516">
    <property type="entry name" value="INTS7_N"/>
</dbReference>
<dbReference type="Pfam" id="PF22965">
    <property type="entry name" value="INTS7_C"/>
    <property type="match status" value="1"/>
</dbReference>
<dbReference type="InterPro" id="IPR054519">
    <property type="entry name" value="INTS7_C"/>
</dbReference>
<dbReference type="EMBL" id="AP028915">
    <property type="protein sequence ID" value="BES96281.1"/>
    <property type="molecule type" value="Genomic_DNA"/>
</dbReference>
<evidence type="ECO:0000256" key="2">
    <source>
        <dbReference type="ARBA" id="ARBA00004496"/>
    </source>
</evidence>